<comment type="caution">
    <text evidence="4">The sequence shown here is derived from an EMBL/GenBank/DDBJ whole genome shotgun (WGS) entry which is preliminary data.</text>
</comment>
<protein>
    <recommendedName>
        <fullName evidence="3">TIL domain-containing protein</fullName>
    </recommendedName>
</protein>
<evidence type="ECO:0000313" key="5">
    <source>
        <dbReference type="Proteomes" id="UP001328107"/>
    </source>
</evidence>
<dbReference type="GO" id="GO:0004867">
    <property type="term" value="F:serine-type endopeptidase inhibitor activity"/>
    <property type="evidence" value="ECO:0007669"/>
    <property type="project" value="UniProtKB-KW"/>
</dbReference>
<feature type="domain" description="TIL" evidence="3">
    <location>
        <begin position="41"/>
        <end position="101"/>
    </location>
</feature>
<dbReference type="Gene3D" id="2.10.25.10">
    <property type="entry name" value="Laminin"/>
    <property type="match status" value="1"/>
</dbReference>
<accession>A0AAN5IC37</accession>
<keyword evidence="2" id="KW-0732">Signal</keyword>
<dbReference type="Pfam" id="PF01826">
    <property type="entry name" value="TIL"/>
    <property type="match status" value="1"/>
</dbReference>
<evidence type="ECO:0000313" key="4">
    <source>
        <dbReference type="EMBL" id="GMR60688.1"/>
    </source>
</evidence>
<dbReference type="SUPFAM" id="SSF57567">
    <property type="entry name" value="Serine protease inhibitors"/>
    <property type="match status" value="1"/>
</dbReference>
<sequence>MVRSLLPLLALSSFLLLGVFALPVEEVDDYKQQKAELSKSCGKNAAWTECSNLCPKSCYNFDTVNACFSLRCGAPACGCQEGTILRDPQDHSKGCVSREVCRELRAKGQL</sequence>
<dbReference type="AlphaFoldDB" id="A0AAN5IC37"/>
<organism evidence="4 5">
    <name type="scientific">Pristionchus mayeri</name>
    <dbReference type="NCBI Taxonomy" id="1317129"/>
    <lineage>
        <taxon>Eukaryota</taxon>
        <taxon>Metazoa</taxon>
        <taxon>Ecdysozoa</taxon>
        <taxon>Nematoda</taxon>
        <taxon>Chromadorea</taxon>
        <taxon>Rhabditida</taxon>
        <taxon>Rhabditina</taxon>
        <taxon>Diplogasteromorpha</taxon>
        <taxon>Diplogasteroidea</taxon>
        <taxon>Neodiplogasteridae</taxon>
        <taxon>Pristionchus</taxon>
    </lineage>
</organism>
<dbReference type="CDD" id="cd19941">
    <property type="entry name" value="TIL"/>
    <property type="match status" value="1"/>
</dbReference>
<keyword evidence="1" id="KW-0646">Protease inhibitor</keyword>
<gene>
    <name evidence="4" type="ORF">PMAYCL1PPCAC_30883</name>
</gene>
<dbReference type="Proteomes" id="UP001328107">
    <property type="component" value="Unassembled WGS sequence"/>
</dbReference>
<feature type="chain" id="PRO_5042872281" description="TIL domain-containing protein" evidence="2">
    <location>
        <begin position="22"/>
        <end position="110"/>
    </location>
</feature>
<dbReference type="InterPro" id="IPR002919">
    <property type="entry name" value="TIL_dom"/>
</dbReference>
<reference evidence="5" key="1">
    <citation type="submission" date="2022-10" db="EMBL/GenBank/DDBJ databases">
        <title>Genome assembly of Pristionchus species.</title>
        <authorList>
            <person name="Yoshida K."/>
            <person name="Sommer R.J."/>
        </authorList>
    </citation>
    <scope>NUCLEOTIDE SEQUENCE [LARGE SCALE GENOMIC DNA]</scope>
    <source>
        <strain evidence="5">RS5460</strain>
    </source>
</reference>
<keyword evidence="5" id="KW-1185">Reference proteome</keyword>
<dbReference type="InterPro" id="IPR036084">
    <property type="entry name" value="Ser_inhib-like_sf"/>
</dbReference>
<feature type="signal peptide" evidence="2">
    <location>
        <begin position="1"/>
        <end position="21"/>
    </location>
</feature>
<evidence type="ECO:0000256" key="1">
    <source>
        <dbReference type="ARBA" id="ARBA00022900"/>
    </source>
</evidence>
<name>A0AAN5IC37_9BILA</name>
<evidence type="ECO:0000259" key="3">
    <source>
        <dbReference type="Pfam" id="PF01826"/>
    </source>
</evidence>
<proteinExistence type="predicted"/>
<evidence type="ECO:0000256" key="2">
    <source>
        <dbReference type="SAM" id="SignalP"/>
    </source>
</evidence>
<dbReference type="EMBL" id="BTRK01000006">
    <property type="protein sequence ID" value="GMR60688.1"/>
    <property type="molecule type" value="Genomic_DNA"/>
</dbReference>
<keyword evidence="1" id="KW-0722">Serine protease inhibitor</keyword>